<evidence type="ECO:0000256" key="1">
    <source>
        <dbReference type="ARBA" id="ARBA00000553"/>
    </source>
</evidence>
<protein>
    <recommendedName>
        <fullName evidence="12">Purine nucleoside phosphorylase</fullName>
    </recommendedName>
</protein>
<proteinExistence type="inferred from homology"/>
<evidence type="ECO:0000256" key="7">
    <source>
        <dbReference type="ARBA" id="ARBA00022801"/>
    </source>
</evidence>
<dbReference type="CDD" id="cd16833">
    <property type="entry name" value="YfiH"/>
    <property type="match status" value="1"/>
</dbReference>
<evidence type="ECO:0000313" key="13">
    <source>
        <dbReference type="EMBL" id="MFC4387326.1"/>
    </source>
</evidence>
<evidence type="ECO:0000256" key="2">
    <source>
        <dbReference type="ARBA" id="ARBA00001947"/>
    </source>
</evidence>
<accession>A0ABV8VW58</accession>
<comment type="caution">
    <text evidence="13">The sequence shown here is derived from an EMBL/GenBank/DDBJ whole genome shotgun (WGS) entry which is preliminary data.</text>
</comment>
<dbReference type="InterPro" id="IPR003730">
    <property type="entry name" value="Cu_polyphenol_OxRdtase"/>
</dbReference>
<dbReference type="InterPro" id="IPR011324">
    <property type="entry name" value="Cytotoxic_necrot_fac-like_cat"/>
</dbReference>
<dbReference type="RefSeq" id="WP_390197005.1">
    <property type="nucleotide sequence ID" value="NZ_JBHSDV010000001.1"/>
</dbReference>
<keyword evidence="6" id="KW-0479">Metal-binding</keyword>
<dbReference type="InterPro" id="IPR038371">
    <property type="entry name" value="Cu_polyphenol_OxRdtase_sf"/>
</dbReference>
<evidence type="ECO:0000256" key="3">
    <source>
        <dbReference type="ARBA" id="ARBA00003215"/>
    </source>
</evidence>
<dbReference type="EMBL" id="JBHSDV010000001">
    <property type="protein sequence ID" value="MFC4387326.1"/>
    <property type="molecule type" value="Genomic_DNA"/>
</dbReference>
<evidence type="ECO:0000256" key="6">
    <source>
        <dbReference type="ARBA" id="ARBA00022723"/>
    </source>
</evidence>
<evidence type="ECO:0000256" key="9">
    <source>
        <dbReference type="ARBA" id="ARBA00047989"/>
    </source>
</evidence>
<evidence type="ECO:0000256" key="5">
    <source>
        <dbReference type="ARBA" id="ARBA00022679"/>
    </source>
</evidence>
<comment type="catalytic activity">
    <reaction evidence="11">
        <text>S-methyl-5'-thioadenosine + phosphate = 5-(methylsulfanyl)-alpha-D-ribose 1-phosphate + adenine</text>
        <dbReference type="Rhea" id="RHEA:11852"/>
        <dbReference type="ChEBI" id="CHEBI:16708"/>
        <dbReference type="ChEBI" id="CHEBI:17509"/>
        <dbReference type="ChEBI" id="CHEBI:43474"/>
        <dbReference type="ChEBI" id="CHEBI:58533"/>
        <dbReference type="EC" id="2.4.2.28"/>
    </reaction>
    <physiologicalReaction direction="left-to-right" evidence="11">
        <dbReference type="Rhea" id="RHEA:11853"/>
    </physiologicalReaction>
</comment>
<evidence type="ECO:0000256" key="10">
    <source>
        <dbReference type="ARBA" id="ARBA00048968"/>
    </source>
</evidence>
<gene>
    <name evidence="13" type="primary">pgeF</name>
    <name evidence="13" type="ORF">ACFOZ1_05820</name>
</gene>
<organism evidence="13 14">
    <name type="scientific">Gracilibacillus marinus</name>
    <dbReference type="NCBI Taxonomy" id="630535"/>
    <lineage>
        <taxon>Bacteria</taxon>
        <taxon>Bacillati</taxon>
        <taxon>Bacillota</taxon>
        <taxon>Bacilli</taxon>
        <taxon>Bacillales</taxon>
        <taxon>Bacillaceae</taxon>
        <taxon>Gracilibacillus</taxon>
    </lineage>
</organism>
<dbReference type="PANTHER" id="PTHR30616">
    <property type="entry name" value="UNCHARACTERIZED PROTEIN YFIH"/>
    <property type="match status" value="1"/>
</dbReference>
<comment type="similarity">
    <text evidence="4 12">Belongs to the purine nucleoside phosphorylase YfiH/LACC1 family.</text>
</comment>
<reference evidence="14" key="1">
    <citation type="journal article" date="2019" name="Int. J. Syst. Evol. Microbiol.">
        <title>The Global Catalogue of Microorganisms (GCM) 10K type strain sequencing project: providing services to taxonomists for standard genome sequencing and annotation.</title>
        <authorList>
            <consortium name="The Broad Institute Genomics Platform"/>
            <consortium name="The Broad Institute Genome Sequencing Center for Infectious Disease"/>
            <person name="Wu L."/>
            <person name="Ma J."/>
        </authorList>
    </citation>
    <scope>NUCLEOTIDE SEQUENCE [LARGE SCALE GENOMIC DNA]</scope>
    <source>
        <strain evidence="14">KACC 14058</strain>
    </source>
</reference>
<keyword evidence="14" id="KW-1185">Reference proteome</keyword>
<sequence>MNPFFYDKDKEILFIDSWIKEEEIIAGFTTKYGGYSKGAYASNNQGLHVGDSKNDVVRNRELLAKNCGTSLQQWIFAEQIHDSNIHIVTEQDGGRDAKSLHDVIADIDGLITMKNNKIAALMFADCVPIFMYSKIDKVAAILHAGWKGSVKEIAKQAIKQLDELGVSLKNLEIVIGPAICKTCYEVSEEVINQIPKKHMECYEIIDNAYHLDLKQLNYLQLKDSGIDSSQIVVSNYCTVESDLFFSHRRDNGKTGRMLGFIGFK</sequence>
<evidence type="ECO:0000256" key="4">
    <source>
        <dbReference type="ARBA" id="ARBA00007353"/>
    </source>
</evidence>
<dbReference type="Pfam" id="PF02578">
    <property type="entry name" value="Cu-oxidase_4"/>
    <property type="match status" value="1"/>
</dbReference>
<evidence type="ECO:0000256" key="8">
    <source>
        <dbReference type="ARBA" id="ARBA00022833"/>
    </source>
</evidence>
<evidence type="ECO:0000256" key="12">
    <source>
        <dbReference type="RuleBase" id="RU361274"/>
    </source>
</evidence>
<dbReference type="Proteomes" id="UP001595880">
    <property type="component" value="Unassembled WGS sequence"/>
</dbReference>
<comment type="cofactor">
    <cofactor evidence="2">
        <name>Zn(2+)</name>
        <dbReference type="ChEBI" id="CHEBI:29105"/>
    </cofactor>
</comment>
<dbReference type="PANTHER" id="PTHR30616:SF2">
    <property type="entry name" value="PURINE NUCLEOSIDE PHOSPHORYLASE LACC1"/>
    <property type="match status" value="1"/>
</dbReference>
<comment type="catalytic activity">
    <reaction evidence="1">
        <text>inosine + phosphate = alpha-D-ribose 1-phosphate + hypoxanthine</text>
        <dbReference type="Rhea" id="RHEA:27646"/>
        <dbReference type="ChEBI" id="CHEBI:17368"/>
        <dbReference type="ChEBI" id="CHEBI:17596"/>
        <dbReference type="ChEBI" id="CHEBI:43474"/>
        <dbReference type="ChEBI" id="CHEBI:57720"/>
        <dbReference type="EC" id="2.4.2.1"/>
    </reaction>
    <physiologicalReaction direction="left-to-right" evidence="1">
        <dbReference type="Rhea" id="RHEA:27647"/>
    </physiologicalReaction>
</comment>
<keyword evidence="8" id="KW-0862">Zinc</keyword>
<keyword evidence="5" id="KW-0808">Transferase</keyword>
<comment type="catalytic activity">
    <reaction evidence="9">
        <text>adenosine + H2O + H(+) = inosine + NH4(+)</text>
        <dbReference type="Rhea" id="RHEA:24408"/>
        <dbReference type="ChEBI" id="CHEBI:15377"/>
        <dbReference type="ChEBI" id="CHEBI:15378"/>
        <dbReference type="ChEBI" id="CHEBI:16335"/>
        <dbReference type="ChEBI" id="CHEBI:17596"/>
        <dbReference type="ChEBI" id="CHEBI:28938"/>
        <dbReference type="EC" id="3.5.4.4"/>
    </reaction>
    <physiologicalReaction direction="left-to-right" evidence="9">
        <dbReference type="Rhea" id="RHEA:24409"/>
    </physiologicalReaction>
</comment>
<dbReference type="SUPFAM" id="SSF64438">
    <property type="entry name" value="CNF1/YfiH-like putative cysteine hydrolases"/>
    <property type="match status" value="1"/>
</dbReference>
<comment type="catalytic activity">
    <reaction evidence="10">
        <text>adenosine + phosphate = alpha-D-ribose 1-phosphate + adenine</text>
        <dbReference type="Rhea" id="RHEA:27642"/>
        <dbReference type="ChEBI" id="CHEBI:16335"/>
        <dbReference type="ChEBI" id="CHEBI:16708"/>
        <dbReference type="ChEBI" id="CHEBI:43474"/>
        <dbReference type="ChEBI" id="CHEBI:57720"/>
        <dbReference type="EC" id="2.4.2.1"/>
    </reaction>
    <physiologicalReaction direction="left-to-right" evidence="10">
        <dbReference type="Rhea" id="RHEA:27643"/>
    </physiologicalReaction>
</comment>
<keyword evidence="7" id="KW-0378">Hydrolase</keyword>
<evidence type="ECO:0000313" key="14">
    <source>
        <dbReference type="Proteomes" id="UP001595880"/>
    </source>
</evidence>
<dbReference type="Gene3D" id="3.60.140.10">
    <property type="entry name" value="CNF1/YfiH-like putative cysteine hydrolases"/>
    <property type="match status" value="1"/>
</dbReference>
<comment type="function">
    <text evidence="3">Purine nucleoside enzyme that catalyzes the phosphorolysis of adenosine and inosine nucleosides, yielding D-ribose 1-phosphate and the respective free bases, adenine and hypoxanthine. Also catalyzes the phosphorolysis of S-methyl-5'-thioadenosine into adenine and S-methyl-5-thio-alpha-D-ribose 1-phosphate. Also has adenosine deaminase activity.</text>
</comment>
<dbReference type="NCBIfam" id="TIGR00726">
    <property type="entry name" value="peptidoglycan editing factor PgeF"/>
    <property type="match status" value="1"/>
</dbReference>
<name>A0ABV8VW58_9BACI</name>
<evidence type="ECO:0000256" key="11">
    <source>
        <dbReference type="ARBA" id="ARBA00049893"/>
    </source>
</evidence>